<proteinExistence type="predicted"/>
<accession>A0ABY2IAD7</accession>
<feature type="compositionally biased region" description="Basic residues" evidence="1">
    <location>
        <begin position="10"/>
        <end position="21"/>
    </location>
</feature>
<protein>
    <submittedName>
        <fullName evidence="3">DUF2993 domain-containing protein</fullName>
    </submittedName>
</protein>
<evidence type="ECO:0000313" key="3">
    <source>
        <dbReference type="EMBL" id="TFB84109.1"/>
    </source>
</evidence>
<dbReference type="Proteomes" id="UP000297608">
    <property type="component" value="Unassembled WGS sequence"/>
</dbReference>
<keyword evidence="2" id="KW-1133">Transmembrane helix</keyword>
<gene>
    <name evidence="3" type="ORF">E3O44_16650</name>
</gene>
<keyword evidence="2" id="KW-0472">Membrane</keyword>
<feature type="transmembrane region" description="Helical" evidence="2">
    <location>
        <begin position="52"/>
        <end position="72"/>
    </location>
</feature>
<name>A0ABY2IAD7_9MICO</name>
<dbReference type="EMBL" id="SOFG01000023">
    <property type="protein sequence ID" value="TFB84109.1"/>
    <property type="molecule type" value="Genomic_DNA"/>
</dbReference>
<keyword evidence="4" id="KW-1185">Reference proteome</keyword>
<sequence>MAQRRDRPGHPQRPRPPRRVCSRTDVTVDRDGALDRDTATGRGAATRRRRGLSGFIITTIVVLALVATFFIADAGVRNYAENRAKAEIAAHLPDSVTGDVSVSIGGLSVIAQYLMGSFDRVTLVAPALTVNGVPASVHLVATDVPVDQTKQVGDVRGTVDLDQAALNTLLAAALPTGAPAADLVLGDGTVQYAGSVSVFGLNIGYQATATPTAAADSLLFTPSSAQITTGAGSIDATAILPLVLGQQPVRVCVAGYLPEGVNLAGVEVTPGRARITLESSTLMLTAQSLTTLGTCSAG</sequence>
<feature type="region of interest" description="Disordered" evidence="1">
    <location>
        <begin position="1"/>
        <end position="22"/>
    </location>
</feature>
<dbReference type="Pfam" id="PF11209">
    <property type="entry name" value="LmeA"/>
    <property type="match status" value="1"/>
</dbReference>
<comment type="caution">
    <text evidence="3">The sequence shown here is derived from an EMBL/GenBank/DDBJ whole genome shotgun (WGS) entry which is preliminary data.</text>
</comment>
<reference evidence="3 4" key="1">
    <citation type="submission" date="2019-03" db="EMBL/GenBank/DDBJ databases">
        <title>Genomics of glacier-inhabiting Cryobacterium strains.</title>
        <authorList>
            <person name="Liu Q."/>
            <person name="Xin Y.-H."/>
        </authorList>
    </citation>
    <scope>NUCLEOTIDE SEQUENCE [LARGE SCALE GENOMIC DNA]</scope>
    <source>
        <strain evidence="3 4">MDB2-B</strain>
    </source>
</reference>
<evidence type="ECO:0000313" key="4">
    <source>
        <dbReference type="Proteomes" id="UP000297608"/>
    </source>
</evidence>
<evidence type="ECO:0000256" key="2">
    <source>
        <dbReference type="SAM" id="Phobius"/>
    </source>
</evidence>
<dbReference type="InterPro" id="IPR021373">
    <property type="entry name" value="DUF2993"/>
</dbReference>
<evidence type="ECO:0000256" key="1">
    <source>
        <dbReference type="SAM" id="MobiDB-lite"/>
    </source>
</evidence>
<organism evidence="3 4">
    <name type="scientific">Cryobacterium algoricola</name>
    <dbReference type="NCBI Taxonomy" id="1259183"/>
    <lineage>
        <taxon>Bacteria</taxon>
        <taxon>Bacillati</taxon>
        <taxon>Actinomycetota</taxon>
        <taxon>Actinomycetes</taxon>
        <taxon>Micrococcales</taxon>
        <taxon>Microbacteriaceae</taxon>
        <taxon>Cryobacterium</taxon>
    </lineage>
</organism>
<keyword evidence="2" id="KW-0812">Transmembrane</keyword>